<evidence type="ECO:0000313" key="3">
    <source>
        <dbReference type="EMBL" id="TQJ10185.1"/>
    </source>
</evidence>
<gene>
    <name evidence="3" type="ORF">FB458_3304</name>
</gene>
<keyword evidence="1" id="KW-0479">Metal-binding</keyword>
<evidence type="ECO:0000256" key="1">
    <source>
        <dbReference type="ARBA" id="ARBA00022723"/>
    </source>
</evidence>
<evidence type="ECO:0000256" key="2">
    <source>
        <dbReference type="ARBA" id="ARBA00023239"/>
    </source>
</evidence>
<reference evidence="3 4" key="1">
    <citation type="submission" date="2019-06" db="EMBL/GenBank/DDBJ databases">
        <title>Sequencing the genomes of 1000 actinobacteria strains.</title>
        <authorList>
            <person name="Klenk H.-P."/>
        </authorList>
    </citation>
    <scope>NUCLEOTIDE SEQUENCE [LARGE SCALE GENOMIC DNA]</scope>
    <source>
        <strain evidence="3 4">DSM 18607</strain>
    </source>
</reference>
<dbReference type="RefSeq" id="WP_141849447.1">
    <property type="nucleotide sequence ID" value="NZ_BAAAPR010000022.1"/>
</dbReference>
<keyword evidence="4" id="KW-1185">Reference proteome</keyword>
<dbReference type="Gene3D" id="3.40.50.1400">
    <property type="match status" value="2"/>
</dbReference>
<organism evidence="3 4">
    <name type="scientific">Lapillicoccus jejuensis</name>
    <dbReference type="NCBI Taxonomy" id="402171"/>
    <lineage>
        <taxon>Bacteria</taxon>
        <taxon>Bacillati</taxon>
        <taxon>Actinomycetota</taxon>
        <taxon>Actinomycetes</taxon>
        <taxon>Micrococcales</taxon>
        <taxon>Intrasporangiaceae</taxon>
        <taxon>Lapillicoccus</taxon>
    </lineage>
</organism>
<name>A0A542E4E4_9MICO</name>
<comment type="caution">
    <text evidence="3">The sequence shown here is derived from an EMBL/GenBank/DDBJ whole genome shotgun (WGS) entry which is preliminary data.</text>
</comment>
<dbReference type="EMBL" id="VFMN01000001">
    <property type="protein sequence ID" value="TQJ10185.1"/>
    <property type="molecule type" value="Genomic_DNA"/>
</dbReference>
<evidence type="ECO:0000313" key="4">
    <source>
        <dbReference type="Proteomes" id="UP000317893"/>
    </source>
</evidence>
<dbReference type="GO" id="GO:0046872">
    <property type="term" value="F:metal ion binding"/>
    <property type="evidence" value="ECO:0007669"/>
    <property type="project" value="UniProtKB-KW"/>
</dbReference>
<dbReference type="InterPro" id="IPR050963">
    <property type="entry name" value="Sirohydro_Cobaltochel/CbiX"/>
</dbReference>
<dbReference type="PANTHER" id="PTHR33542:SF5">
    <property type="entry name" value="FERROCHELATASE CHE1"/>
    <property type="match status" value="1"/>
</dbReference>
<dbReference type="Pfam" id="PF01903">
    <property type="entry name" value="CbiX"/>
    <property type="match status" value="1"/>
</dbReference>
<dbReference type="SUPFAM" id="SSF53800">
    <property type="entry name" value="Chelatase"/>
    <property type="match status" value="1"/>
</dbReference>
<sequence>MTTTTGDDPTPLVLLAHGSPDPRHAAGAEAVADRVRALTGDRPVHLAYLDHHGPSVDDVATALPAGTGGVLAPLLLTAATHVRDDVPEAARTLASTTGAGWAVAAALGPDPLLLDACEELLARGGTTPDPGTAVVLVLGGSSARDAITAAGDAAAERTARGWGPWVAAALSGGEPLEDAVRRLRATAGVRGVVAVTYMVADGILRDRMVEQARALDVDVAPGTLGETGALARLLLRRAAEASVS</sequence>
<dbReference type="GO" id="GO:0016829">
    <property type="term" value="F:lyase activity"/>
    <property type="evidence" value="ECO:0007669"/>
    <property type="project" value="UniProtKB-KW"/>
</dbReference>
<dbReference type="OrthoDB" id="482456at2"/>
<dbReference type="CDD" id="cd03416">
    <property type="entry name" value="CbiX_SirB_N"/>
    <property type="match status" value="1"/>
</dbReference>
<dbReference type="InterPro" id="IPR002762">
    <property type="entry name" value="CbiX-like"/>
</dbReference>
<proteinExistence type="predicted"/>
<keyword evidence="2" id="KW-0456">Lyase</keyword>
<protein>
    <submittedName>
        <fullName evidence="3">Sirohydrochlorin ferrochelatase</fullName>
    </submittedName>
</protein>
<dbReference type="Proteomes" id="UP000317893">
    <property type="component" value="Unassembled WGS sequence"/>
</dbReference>
<dbReference type="PANTHER" id="PTHR33542">
    <property type="entry name" value="SIROHYDROCHLORIN FERROCHELATASE, CHLOROPLASTIC"/>
    <property type="match status" value="1"/>
</dbReference>
<dbReference type="AlphaFoldDB" id="A0A542E4E4"/>
<accession>A0A542E4E4</accession>